<evidence type="ECO:0000256" key="6">
    <source>
        <dbReference type="HAMAP-Rule" id="MF_00978"/>
    </source>
</evidence>
<dbReference type="Pfam" id="PF03099">
    <property type="entry name" value="BPL_LplA_LipB"/>
    <property type="match status" value="1"/>
</dbReference>
<evidence type="ECO:0000259" key="7">
    <source>
        <dbReference type="PROSITE" id="PS51733"/>
    </source>
</evidence>
<evidence type="ECO:0000256" key="1">
    <source>
        <dbReference type="ARBA" id="ARBA00022598"/>
    </source>
</evidence>
<proteinExistence type="inferred from homology"/>
<dbReference type="PROSITE" id="PS51733">
    <property type="entry name" value="BPL_LPL_CATALYTIC"/>
    <property type="match status" value="1"/>
</dbReference>
<reference evidence="9" key="1">
    <citation type="journal article" date="2019" name="Int. J. Syst. Evol. Microbiol.">
        <title>The Global Catalogue of Microorganisms (GCM) 10K type strain sequencing project: providing services to taxonomists for standard genome sequencing and annotation.</title>
        <authorList>
            <consortium name="The Broad Institute Genomics Platform"/>
            <consortium name="The Broad Institute Genome Sequencing Center for Infectious Disease"/>
            <person name="Wu L."/>
            <person name="Ma J."/>
        </authorList>
    </citation>
    <scope>NUCLEOTIDE SEQUENCE [LARGE SCALE GENOMIC DNA]</scope>
    <source>
        <strain evidence="9">CGMCC 1.13574</strain>
    </source>
</reference>
<dbReference type="Gene3D" id="2.30.30.100">
    <property type="match status" value="1"/>
</dbReference>
<comment type="function">
    <text evidence="6">Acts both as a biotin--[acetyl-CoA-carboxylase] ligase and a biotin-operon repressor. In the presence of ATP, BirA activates biotin to form the BirA-biotinyl-5'-adenylate (BirA-bio-5'-AMP or holoBirA) complex. HoloBirA can either transfer the biotinyl moiety to the biotin carboxyl carrier protein (BCCP) subunit of acetyl-CoA carboxylase, or bind to the biotin operator site and inhibit transcription of the operon.</text>
</comment>
<dbReference type="InterPro" id="IPR036390">
    <property type="entry name" value="WH_DNA-bd_sf"/>
</dbReference>
<evidence type="ECO:0000256" key="3">
    <source>
        <dbReference type="ARBA" id="ARBA00022840"/>
    </source>
</evidence>
<dbReference type="InterPro" id="IPR004143">
    <property type="entry name" value="BPL_LPL_catalytic"/>
</dbReference>
<dbReference type="SUPFAM" id="SSF46785">
    <property type="entry name" value="Winged helix' DNA-binding domain"/>
    <property type="match status" value="1"/>
</dbReference>
<dbReference type="Gene3D" id="3.30.930.10">
    <property type="entry name" value="Bira Bifunctional Protein, Domain 2"/>
    <property type="match status" value="1"/>
</dbReference>
<dbReference type="EMBL" id="JBHSGG010000002">
    <property type="protein sequence ID" value="MFC4726782.1"/>
    <property type="molecule type" value="Genomic_DNA"/>
</dbReference>
<comment type="caution">
    <text evidence="6">Lacks conserved residue(s) required for the propagation of feature annotation.</text>
</comment>
<evidence type="ECO:0000313" key="9">
    <source>
        <dbReference type="Proteomes" id="UP001595892"/>
    </source>
</evidence>
<dbReference type="EC" id="6.3.4.15" evidence="6"/>
<organism evidence="8 9">
    <name type="scientific">Coralloluteibacterium thermophilum</name>
    <dbReference type="NCBI Taxonomy" id="2707049"/>
    <lineage>
        <taxon>Bacteria</taxon>
        <taxon>Pseudomonadati</taxon>
        <taxon>Pseudomonadota</taxon>
        <taxon>Gammaproteobacteria</taxon>
        <taxon>Lysobacterales</taxon>
        <taxon>Lysobacteraceae</taxon>
        <taxon>Coralloluteibacterium</taxon>
    </lineage>
</organism>
<dbReference type="Proteomes" id="UP001595892">
    <property type="component" value="Unassembled WGS sequence"/>
</dbReference>
<dbReference type="InterPro" id="IPR003142">
    <property type="entry name" value="BPL_C"/>
</dbReference>
<keyword evidence="4 6" id="KW-0092">Biotin</keyword>
<comment type="catalytic activity">
    <reaction evidence="5 6">
        <text>biotin + L-lysyl-[protein] + ATP = N(6)-biotinyl-L-lysyl-[protein] + AMP + diphosphate + H(+)</text>
        <dbReference type="Rhea" id="RHEA:11756"/>
        <dbReference type="Rhea" id="RHEA-COMP:9752"/>
        <dbReference type="Rhea" id="RHEA-COMP:10505"/>
        <dbReference type="ChEBI" id="CHEBI:15378"/>
        <dbReference type="ChEBI" id="CHEBI:29969"/>
        <dbReference type="ChEBI" id="CHEBI:30616"/>
        <dbReference type="ChEBI" id="CHEBI:33019"/>
        <dbReference type="ChEBI" id="CHEBI:57586"/>
        <dbReference type="ChEBI" id="CHEBI:83144"/>
        <dbReference type="ChEBI" id="CHEBI:456215"/>
        <dbReference type="EC" id="6.3.4.15"/>
    </reaction>
</comment>
<dbReference type="InterPro" id="IPR045864">
    <property type="entry name" value="aa-tRNA-synth_II/BPL/LPL"/>
</dbReference>
<dbReference type="GO" id="GO:0004077">
    <property type="term" value="F:biotin--[biotin carboxyl-carrier protein] ligase activity"/>
    <property type="evidence" value="ECO:0007669"/>
    <property type="project" value="UniProtKB-EC"/>
</dbReference>
<accession>A0ABV9NEH2</accession>
<dbReference type="InterPro" id="IPR004408">
    <property type="entry name" value="Biotin_CoA_COase_ligase"/>
</dbReference>
<keyword evidence="9" id="KW-1185">Reference proteome</keyword>
<evidence type="ECO:0000256" key="4">
    <source>
        <dbReference type="ARBA" id="ARBA00023267"/>
    </source>
</evidence>
<comment type="similarity">
    <text evidence="6">Belongs to the biotin--protein ligase family.</text>
</comment>
<dbReference type="NCBIfam" id="TIGR00121">
    <property type="entry name" value="birA_ligase"/>
    <property type="match status" value="1"/>
</dbReference>
<feature type="DNA-binding region" description="H-T-H motif" evidence="6">
    <location>
        <begin position="28"/>
        <end position="47"/>
    </location>
</feature>
<evidence type="ECO:0000313" key="8">
    <source>
        <dbReference type="EMBL" id="MFC4726782.1"/>
    </source>
</evidence>
<dbReference type="RefSeq" id="WP_377002734.1">
    <property type="nucleotide sequence ID" value="NZ_JBHSGG010000002.1"/>
</dbReference>
<dbReference type="SUPFAM" id="SSF50037">
    <property type="entry name" value="C-terminal domain of transcriptional repressors"/>
    <property type="match status" value="1"/>
</dbReference>
<dbReference type="SUPFAM" id="SSF55681">
    <property type="entry name" value="Class II aaRS and biotin synthetases"/>
    <property type="match status" value="1"/>
</dbReference>
<dbReference type="Gene3D" id="1.10.10.10">
    <property type="entry name" value="Winged helix-like DNA-binding domain superfamily/Winged helix DNA-binding domain"/>
    <property type="match status" value="1"/>
</dbReference>
<keyword evidence="6" id="KW-0678">Repressor</keyword>
<feature type="binding site" evidence="6">
    <location>
        <begin position="104"/>
        <end position="106"/>
    </location>
    <ligand>
        <name>biotin</name>
        <dbReference type="ChEBI" id="CHEBI:57586"/>
    </ligand>
</feature>
<dbReference type="HAMAP" id="MF_00978">
    <property type="entry name" value="Bifunct_BirA"/>
    <property type="match status" value="1"/>
</dbReference>
<keyword evidence="2 6" id="KW-0547">Nucleotide-binding</keyword>
<keyword evidence="6" id="KW-0804">Transcription</keyword>
<keyword evidence="3 6" id="KW-0067">ATP-binding</keyword>
<comment type="caution">
    <text evidence="8">The sequence shown here is derived from an EMBL/GenBank/DDBJ whole genome shotgun (WGS) entry which is preliminary data.</text>
</comment>
<gene>
    <name evidence="6" type="primary">birA</name>
    <name evidence="8" type="ORF">ACFO3Q_01135</name>
</gene>
<dbReference type="InterPro" id="IPR008988">
    <property type="entry name" value="Transcriptional_repressor_C"/>
</dbReference>
<evidence type="ECO:0000256" key="5">
    <source>
        <dbReference type="ARBA" id="ARBA00047846"/>
    </source>
</evidence>
<feature type="binding site" evidence="6">
    <location>
        <position position="126"/>
    </location>
    <ligand>
        <name>biotin</name>
        <dbReference type="ChEBI" id="CHEBI:57586"/>
    </ligand>
</feature>
<dbReference type="Pfam" id="PF02237">
    <property type="entry name" value="BPL_C"/>
    <property type="match status" value="1"/>
</dbReference>
<protein>
    <recommendedName>
        <fullName evidence="6">Bifunctional ligase/repressor BirA</fullName>
    </recommendedName>
    <alternativeName>
        <fullName evidence="6">Biotin operon repressor</fullName>
    </alternativeName>
    <alternativeName>
        <fullName evidence="6">Biotin--[acetyl-CoA-carboxylase] ligase</fullName>
        <ecNumber evidence="6">6.3.4.15</ecNumber>
    </alternativeName>
    <alternativeName>
        <fullName evidence="6">Biotin--protein ligase</fullName>
    </alternativeName>
    <alternativeName>
        <fullName evidence="6">Biotin-[acetyl-CoA carboxylase] synthetase</fullName>
    </alternativeName>
</protein>
<keyword evidence="1 6" id="KW-0436">Ligase</keyword>
<name>A0ABV9NEH2_9GAMM</name>
<keyword evidence="6" id="KW-0805">Transcription regulation</keyword>
<dbReference type="InterPro" id="IPR036388">
    <property type="entry name" value="WH-like_DNA-bd_sf"/>
</dbReference>
<dbReference type="PANTHER" id="PTHR12835">
    <property type="entry name" value="BIOTIN PROTEIN LIGASE"/>
    <property type="match status" value="1"/>
</dbReference>
<dbReference type="CDD" id="cd16442">
    <property type="entry name" value="BPL"/>
    <property type="match status" value="1"/>
</dbReference>
<dbReference type="PANTHER" id="PTHR12835:SF5">
    <property type="entry name" value="BIOTIN--PROTEIN LIGASE"/>
    <property type="match status" value="1"/>
</dbReference>
<sequence length="338" mass="35004">MSEPFLPDPSDAGERALLARLLAGPVSGGALAAELGVTRAAVWKRVEALRAGGVEIDARPGVGYAAPSALAALGLLDAETIAGALPPAVRRSLARLEVAWSVDSTNSVLLRRPAPAATEVLFAERQTAGRGRRGRAWASPLGASLYLSLQRRFEAPLVRLGGLSLAVGVAVAQALHALGLAQVGLKWPNDLVVEREGVLHKLGGILIEFGGEAGGPVRAVVGIGINMRLPAVVAAAIDQPWCDVAGLAGQDLPARNTVAAALVARLVPMLEAFDAEGLAPLQDAFAALDVLRGRTVRIVAGSQVHEGQALGIAPDGGLRVRHADRERVWHAGEVSLRL</sequence>
<feature type="binding site" evidence="6">
    <location>
        <begin position="130"/>
        <end position="132"/>
    </location>
    <ligand>
        <name>biotin</name>
        <dbReference type="ChEBI" id="CHEBI:57586"/>
    </ligand>
</feature>
<evidence type="ECO:0000256" key="2">
    <source>
        <dbReference type="ARBA" id="ARBA00022741"/>
    </source>
</evidence>
<dbReference type="InterPro" id="IPR013196">
    <property type="entry name" value="HTH_11"/>
</dbReference>
<dbReference type="Pfam" id="PF08279">
    <property type="entry name" value="HTH_11"/>
    <property type="match status" value="1"/>
</dbReference>
<keyword evidence="6" id="KW-0238">DNA-binding</keyword>
<feature type="domain" description="BPL/LPL catalytic" evidence="7">
    <location>
        <begin position="93"/>
        <end position="274"/>
    </location>
</feature>
<dbReference type="InterPro" id="IPR030855">
    <property type="entry name" value="Bifunct_BirA"/>
</dbReference>